<dbReference type="PANTHER" id="PTHR45586:SF14">
    <property type="entry name" value="TETRATRICOPEPTIDE TPR_2 REPEAT PROTEIN"/>
    <property type="match status" value="1"/>
</dbReference>
<dbReference type="Pfam" id="PF13181">
    <property type="entry name" value="TPR_8"/>
    <property type="match status" value="2"/>
</dbReference>
<dbReference type="PANTHER" id="PTHR45586">
    <property type="entry name" value="TPR REPEAT-CONTAINING PROTEIN PA4667"/>
    <property type="match status" value="1"/>
</dbReference>
<protein>
    <submittedName>
        <fullName evidence="4">Tetratricopeptide repeat protein</fullName>
    </submittedName>
</protein>
<dbReference type="InterPro" id="IPR011990">
    <property type="entry name" value="TPR-like_helical_dom_sf"/>
</dbReference>
<name>A0A5B9W010_9BACT</name>
<dbReference type="KEGG" id="agv:OJF2_25390"/>
<dbReference type="AlphaFoldDB" id="A0A5B9W010"/>
<dbReference type="Gene3D" id="1.25.40.10">
    <property type="entry name" value="Tetratricopeptide repeat domain"/>
    <property type="match status" value="3"/>
</dbReference>
<gene>
    <name evidence="4" type="ORF">OJF2_25390</name>
</gene>
<dbReference type="InterPro" id="IPR019734">
    <property type="entry name" value="TPR_rpt"/>
</dbReference>
<keyword evidence="2 3" id="KW-0802">TPR repeat</keyword>
<dbReference type="InterPro" id="IPR051012">
    <property type="entry name" value="CellSynth/LPSAsmb/PSIAsmb"/>
</dbReference>
<feature type="repeat" description="TPR" evidence="3">
    <location>
        <begin position="13"/>
        <end position="46"/>
    </location>
</feature>
<accession>A0A5B9W010</accession>
<sequence length="459" mass="52421">MSAESNPVDRQKAKTFFQYGNDAVQKSNLDYAIDMYKQACKLVPDSLPYRQSLRGAQRKKFNNDPTKVGMLAGAKNQTIRMRARSAKSKGQHLQALEVCEEAFTNNPWDVATAWEASEAAEGAKLGPLAEWYVESVLAFAKDVDFFRHAAAVFERNEHWAKAIATWERVKQLDPNDENANRKINQLSASSTIQRAGLDQSLDRRNKVEAESKEEAQARVERLKIEQLSPEERWLKEIQDNPNQVWPYMNLAEHHRNRSQLDHAEKILAQGVKNNPREPMILQAYADVQIARMKRAIDSWTQRVSERPDDEAARAKLEQITRLLADYEIKEHRRRLGLNPEDANLHYQLGLCLAKAGQHDEAIAEFQHARSSPALKVKALYQVGLSFEANRALKLADRAYRDALKNLEDEDLATSNALHYRLGRVAEEMGNMEAAEEHYNEVAANDYSYLDVAQRLRNLN</sequence>
<reference evidence="4 5" key="1">
    <citation type="submission" date="2019-08" db="EMBL/GenBank/DDBJ databases">
        <title>Deep-cultivation of Planctomycetes and their phenomic and genomic characterization uncovers novel biology.</title>
        <authorList>
            <person name="Wiegand S."/>
            <person name="Jogler M."/>
            <person name="Boedeker C."/>
            <person name="Pinto D."/>
            <person name="Vollmers J."/>
            <person name="Rivas-Marin E."/>
            <person name="Kohn T."/>
            <person name="Peeters S.H."/>
            <person name="Heuer A."/>
            <person name="Rast P."/>
            <person name="Oberbeckmann S."/>
            <person name="Bunk B."/>
            <person name="Jeske O."/>
            <person name="Meyerdierks A."/>
            <person name="Storesund J.E."/>
            <person name="Kallscheuer N."/>
            <person name="Luecker S."/>
            <person name="Lage O.M."/>
            <person name="Pohl T."/>
            <person name="Merkel B.J."/>
            <person name="Hornburger P."/>
            <person name="Mueller R.-W."/>
            <person name="Bruemmer F."/>
            <person name="Labrenz M."/>
            <person name="Spormann A.M."/>
            <person name="Op den Camp H."/>
            <person name="Overmann J."/>
            <person name="Amann R."/>
            <person name="Jetten M.S.M."/>
            <person name="Mascher T."/>
            <person name="Medema M.H."/>
            <person name="Devos D.P."/>
            <person name="Kaster A.-K."/>
            <person name="Ovreas L."/>
            <person name="Rohde M."/>
            <person name="Galperin M.Y."/>
            <person name="Jogler C."/>
        </authorList>
    </citation>
    <scope>NUCLEOTIDE SEQUENCE [LARGE SCALE GENOMIC DNA]</scope>
    <source>
        <strain evidence="4 5">OJF2</strain>
    </source>
</reference>
<dbReference type="PROSITE" id="PS50005">
    <property type="entry name" value="TPR"/>
    <property type="match status" value="1"/>
</dbReference>
<dbReference type="SUPFAM" id="SSF48452">
    <property type="entry name" value="TPR-like"/>
    <property type="match status" value="2"/>
</dbReference>
<evidence type="ECO:0000256" key="2">
    <source>
        <dbReference type="ARBA" id="ARBA00022803"/>
    </source>
</evidence>
<keyword evidence="1" id="KW-0677">Repeat</keyword>
<dbReference type="SMART" id="SM00028">
    <property type="entry name" value="TPR"/>
    <property type="match status" value="6"/>
</dbReference>
<evidence type="ECO:0000313" key="5">
    <source>
        <dbReference type="Proteomes" id="UP000324233"/>
    </source>
</evidence>
<dbReference type="OrthoDB" id="212218at2"/>
<dbReference type="RefSeq" id="WP_148593991.1">
    <property type="nucleotide sequence ID" value="NZ_CP042997.1"/>
</dbReference>
<proteinExistence type="predicted"/>
<keyword evidence="5" id="KW-1185">Reference proteome</keyword>
<dbReference type="Proteomes" id="UP000324233">
    <property type="component" value="Chromosome"/>
</dbReference>
<evidence type="ECO:0000256" key="3">
    <source>
        <dbReference type="PROSITE-ProRule" id="PRU00339"/>
    </source>
</evidence>
<evidence type="ECO:0000313" key="4">
    <source>
        <dbReference type="EMBL" id="QEH34006.1"/>
    </source>
</evidence>
<organism evidence="4 5">
    <name type="scientific">Aquisphaera giovannonii</name>
    <dbReference type="NCBI Taxonomy" id="406548"/>
    <lineage>
        <taxon>Bacteria</taxon>
        <taxon>Pseudomonadati</taxon>
        <taxon>Planctomycetota</taxon>
        <taxon>Planctomycetia</taxon>
        <taxon>Isosphaerales</taxon>
        <taxon>Isosphaeraceae</taxon>
        <taxon>Aquisphaera</taxon>
    </lineage>
</organism>
<evidence type="ECO:0000256" key="1">
    <source>
        <dbReference type="ARBA" id="ARBA00022737"/>
    </source>
</evidence>
<dbReference type="EMBL" id="CP042997">
    <property type="protein sequence ID" value="QEH34006.1"/>
    <property type="molecule type" value="Genomic_DNA"/>
</dbReference>